<evidence type="ECO:0000313" key="3">
    <source>
        <dbReference type="EMBL" id="KAE9968880.1"/>
    </source>
</evidence>
<reference evidence="3 4" key="1">
    <citation type="submission" date="2018-12" db="EMBL/GenBank/DDBJ databases">
        <title>Venturia inaequalis Genome Resource.</title>
        <authorList>
            <person name="Lichtner F.J."/>
        </authorList>
    </citation>
    <scope>NUCLEOTIDE SEQUENCE [LARGE SCALE GENOMIC DNA]</scope>
    <source>
        <strain evidence="3 4">120213</strain>
    </source>
</reference>
<feature type="coiled-coil region" evidence="1">
    <location>
        <begin position="78"/>
        <end position="108"/>
    </location>
</feature>
<keyword evidence="1" id="KW-0175">Coiled coil</keyword>
<dbReference type="Proteomes" id="UP000447873">
    <property type="component" value="Unassembled WGS sequence"/>
</dbReference>
<feature type="compositionally biased region" description="Polar residues" evidence="2">
    <location>
        <begin position="254"/>
        <end position="276"/>
    </location>
</feature>
<organism evidence="3 4">
    <name type="scientific">Venturia inaequalis</name>
    <name type="common">Apple scab fungus</name>
    <dbReference type="NCBI Taxonomy" id="5025"/>
    <lineage>
        <taxon>Eukaryota</taxon>
        <taxon>Fungi</taxon>
        <taxon>Dikarya</taxon>
        <taxon>Ascomycota</taxon>
        <taxon>Pezizomycotina</taxon>
        <taxon>Dothideomycetes</taxon>
        <taxon>Pleosporomycetidae</taxon>
        <taxon>Venturiales</taxon>
        <taxon>Venturiaceae</taxon>
        <taxon>Venturia</taxon>
    </lineage>
</organism>
<proteinExistence type="predicted"/>
<dbReference type="Gene3D" id="1.10.287.1490">
    <property type="match status" value="1"/>
</dbReference>
<comment type="caution">
    <text evidence="3">The sequence shown here is derived from an EMBL/GenBank/DDBJ whole genome shotgun (WGS) entry which is preliminary data.</text>
</comment>
<sequence length="307" mass="34446">MASPKDTIKSNSTSTTTVEKHIQSLREDISELHASAEPLHLQSASLKHKMDEVRQHLPNAITKRAKVAAERTQNVQTIAKINAEIERVKKLMVQYSQQSLKLEQDEQEATKLVRTWERTRDEIQAGMDKIAEDEKVKNDKIRRNEELIATLHDLKNKSQMGVEKVIEKVVVPTSYIKPGEYICIYCGQVYPISNATDHPSHCWGRCRRCVEEKCPCDCGTGPRFKPCSNCVKATVKCEKTSNSRPAAHRRSALQDASRSETLASTSTGTQASSDGISLSVDEEEDKKPIDPGHDSILSRARYFSQVL</sequence>
<dbReference type="EMBL" id="WNWS01000388">
    <property type="protein sequence ID" value="KAE9968880.1"/>
    <property type="molecule type" value="Genomic_DNA"/>
</dbReference>
<evidence type="ECO:0000256" key="2">
    <source>
        <dbReference type="SAM" id="MobiDB-lite"/>
    </source>
</evidence>
<gene>
    <name evidence="3" type="ORF">EG328_007193</name>
</gene>
<dbReference type="AlphaFoldDB" id="A0A8H3UFW5"/>
<evidence type="ECO:0000256" key="1">
    <source>
        <dbReference type="SAM" id="Coils"/>
    </source>
</evidence>
<protein>
    <submittedName>
        <fullName evidence="3">Uncharacterized protein</fullName>
    </submittedName>
</protein>
<feature type="region of interest" description="Disordered" evidence="2">
    <location>
        <begin position="244"/>
        <end position="293"/>
    </location>
</feature>
<name>A0A8H3UFW5_VENIN</name>
<accession>A0A8H3UFW5</accession>
<feature type="region of interest" description="Disordered" evidence="2">
    <location>
        <begin position="1"/>
        <end position="20"/>
    </location>
</feature>
<evidence type="ECO:0000313" key="4">
    <source>
        <dbReference type="Proteomes" id="UP000447873"/>
    </source>
</evidence>